<name>A0ABU5YG81_9FLAO</name>
<sequence length="255" mass="30163">MENYQLFRTALEPLNKRVLEIEQSIYPRRLIEAGEEKRLYGTFESEFRNFYKSQLQEGKLVTEIEFYNSLIKELNDIESGVLKFQKIYGISNSSLLDLIFSVKQTIKKLIQQDDNKPQPAKRKINSKLTYKWLLKEDKIYELKKLLIDYELIDSIDFQSFKAIFSETPITQIKKAITWKNENVTQLIYLIMQLKKSKVIDSTKTNFDYKQLYSCFVKNNDEIFTEKAKSLKTDIEIKISADFKLITEDIVNKLTK</sequence>
<gene>
    <name evidence="1" type="ORF">VJJ49_14935</name>
</gene>
<protein>
    <submittedName>
        <fullName evidence="1">Uncharacterized protein</fullName>
    </submittedName>
</protein>
<reference evidence="1 2" key="1">
    <citation type="submission" date="2023-12" db="EMBL/GenBank/DDBJ databases">
        <title>Genomic sequences of Capnocytophaga and Parvimonas strains.</title>
        <authorList>
            <person name="Watt R.M."/>
            <person name="Wang M."/>
            <person name="Yang T."/>
            <person name="Tong W.M."/>
        </authorList>
    </citation>
    <scope>NUCLEOTIDE SEQUENCE [LARGE SCALE GENOMIC DNA]</scope>
    <source>
        <strain evidence="1 2">CCUG 13156</strain>
    </source>
</reference>
<proteinExistence type="predicted"/>
<evidence type="ECO:0000313" key="1">
    <source>
        <dbReference type="EMBL" id="MEB3041969.1"/>
    </source>
</evidence>
<dbReference type="Proteomes" id="UP001324270">
    <property type="component" value="Unassembled WGS sequence"/>
</dbReference>
<organism evidence="1 2">
    <name type="scientific">Capnocytophaga gingivalis</name>
    <dbReference type="NCBI Taxonomy" id="1017"/>
    <lineage>
        <taxon>Bacteria</taxon>
        <taxon>Pseudomonadati</taxon>
        <taxon>Bacteroidota</taxon>
        <taxon>Flavobacteriia</taxon>
        <taxon>Flavobacteriales</taxon>
        <taxon>Flavobacteriaceae</taxon>
        <taxon>Capnocytophaga</taxon>
    </lineage>
</organism>
<dbReference type="RefSeq" id="WP_323980418.1">
    <property type="nucleotide sequence ID" value="NZ_JAYKBV010000049.1"/>
</dbReference>
<dbReference type="EMBL" id="JAYKBV010000049">
    <property type="protein sequence ID" value="MEB3041969.1"/>
    <property type="molecule type" value="Genomic_DNA"/>
</dbReference>
<evidence type="ECO:0000313" key="2">
    <source>
        <dbReference type="Proteomes" id="UP001324270"/>
    </source>
</evidence>
<keyword evidence="2" id="KW-1185">Reference proteome</keyword>
<accession>A0ABU5YG81</accession>
<comment type="caution">
    <text evidence="1">The sequence shown here is derived from an EMBL/GenBank/DDBJ whole genome shotgun (WGS) entry which is preliminary data.</text>
</comment>